<protein>
    <recommendedName>
        <fullName evidence="2">AMP-dependent synthetase/ligase domain-containing protein</fullName>
    </recommendedName>
</protein>
<dbReference type="SUPFAM" id="SSF56801">
    <property type="entry name" value="Acetyl-CoA synthetase-like"/>
    <property type="match status" value="1"/>
</dbReference>
<evidence type="ECO:0000259" key="2">
    <source>
        <dbReference type="Pfam" id="PF00501"/>
    </source>
</evidence>
<dbReference type="InterPro" id="IPR000873">
    <property type="entry name" value="AMP-dep_synth/lig_dom"/>
</dbReference>
<dbReference type="EMBL" id="JBANRG010000005">
    <property type="protein sequence ID" value="KAK7466463.1"/>
    <property type="molecule type" value="Genomic_DNA"/>
</dbReference>
<dbReference type="InterPro" id="IPR042099">
    <property type="entry name" value="ANL_N_sf"/>
</dbReference>
<reference evidence="3 4" key="1">
    <citation type="submission" date="2024-01" db="EMBL/GenBank/DDBJ databases">
        <title>A draft genome for the cacao thread blight pathogen Marasmiellus scandens.</title>
        <authorList>
            <person name="Baruah I.K."/>
            <person name="Leung J."/>
            <person name="Bukari Y."/>
            <person name="Amoako-Attah I."/>
            <person name="Meinhardt L.W."/>
            <person name="Bailey B.A."/>
            <person name="Cohen S.P."/>
        </authorList>
    </citation>
    <scope>NUCLEOTIDE SEQUENCE [LARGE SCALE GENOMIC DNA]</scope>
    <source>
        <strain evidence="3 4">GH-19</strain>
    </source>
</reference>
<dbReference type="Proteomes" id="UP001498398">
    <property type="component" value="Unassembled WGS sequence"/>
</dbReference>
<evidence type="ECO:0000313" key="3">
    <source>
        <dbReference type="EMBL" id="KAK7466463.1"/>
    </source>
</evidence>
<comment type="similarity">
    <text evidence="1">Belongs to the ATP-dependent AMP-binding enzyme family.</text>
</comment>
<dbReference type="PANTHER" id="PTHR43201:SF8">
    <property type="entry name" value="ACYL-COA SYNTHETASE FAMILY MEMBER 3"/>
    <property type="match status" value="1"/>
</dbReference>
<gene>
    <name evidence="3" type="ORF">VKT23_005184</name>
</gene>
<sequence length="444" mass="48505">MNNYDAFKGRPTFTRPPRNESLPLTLLLDYQGTKSPDHPLFRYELNGDIKTIYWKEGTAAIRRAAAIVREGVLQEAGSIPVVAVLAHVDSMTYFATVAGIMRAGYHPFPISSRNSPAAVAHLLQKTNAKHIFVNKGGPMKGLVNAALQEPGLSVNVIDMPSFDDLYGSDKTVELPQLEGITQESVAVILHSSGSTAFPKPITLTMRMLMETAMSSYYGEIDFGCQVLSAHAVPMFHLMGVIQIAWTSYLGLTLSVFPPTTPPVIPTPDSVFNSAVATNCSLFYCVPSFIEALAQDAEKVKILSHFTSVMYAGGPLETSTGDMLVKEGVKIVPLYGQTESGTISWSFPSGPDPLGWQWMRLSPHLDPVFVPYEDLDNVYKLVLKKSPIHTPAILNTIIDGAPALDTFDLIERHPQNPALFQIYGRADDQIMHSTGEKTNPVPIGE</sequence>
<dbReference type="Pfam" id="PF00501">
    <property type="entry name" value="AMP-binding"/>
    <property type="match status" value="1"/>
</dbReference>
<dbReference type="PANTHER" id="PTHR43201">
    <property type="entry name" value="ACYL-COA SYNTHETASE"/>
    <property type="match status" value="1"/>
</dbReference>
<evidence type="ECO:0000313" key="4">
    <source>
        <dbReference type="Proteomes" id="UP001498398"/>
    </source>
</evidence>
<proteinExistence type="inferred from homology"/>
<feature type="domain" description="AMP-dependent synthetase/ligase" evidence="2">
    <location>
        <begin position="30"/>
        <end position="346"/>
    </location>
</feature>
<organism evidence="3 4">
    <name type="scientific">Marasmiellus scandens</name>
    <dbReference type="NCBI Taxonomy" id="2682957"/>
    <lineage>
        <taxon>Eukaryota</taxon>
        <taxon>Fungi</taxon>
        <taxon>Dikarya</taxon>
        <taxon>Basidiomycota</taxon>
        <taxon>Agaricomycotina</taxon>
        <taxon>Agaricomycetes</taxon>
        <taxon>Agaricomycetidae</taxon>
        <taxon>Agaricales</taxon>
        <taxon>Marasmiineae</taxon>
        <taxon>Omphalotaceae</taxon>
        <taxon>Marasmiellus</taxon>
    </lineage>
</organism>
<name>A0ABR1JSD7_9AGAR</name>
<accession>A0ABR1JSD7</accession>
<comment type="caution">
    <text evidence="3">The sequence shown here is derived from an EMBL/GenBank/DDBJ whole genome shotgun (WGS) entry which is preliminary data.</text>
</comment>
<evidence type="ECO:0000256" key="1">
    <source>
        <dbReference type="ARBA" id="ARBA00006432"/>
    </source>
</evidence>
<keyword evidence="4" id="KW-1185">Reference proteome</keyword>
<dbReference type="Gene3D" id="3.40.50.12780">
    <property type="entry name" value="N-terminal domain of ligase-like"/>
    <property type="match status" value="1"/>
</dbReference>